<accession>A0A4R6KB24</accession>
<proteinExistence type="predicted"/>
<reference evidence="1 2" key="1">
    <citation type="submission" date="2019-03" db="EMBL/GenBank/DDBJ databases">
        <title>Genomic Encyclopedia of Type Strains, Phase III (KMG-III): the genomes of soil and plant-associated and newly described type strains.</title>
        <authorList>
            <person name="Whitman W."/>
        </authorList>
    </citation>
    <scope>NUCLEOTIDE SEQUENCE [LARGE SCALE GENOMIC DNA]</scope>
    <source>
        <strain evidence="1 2">VKM Ac-2527</strain>
    </source>
</reference>
<evidence type="ECO:0000313" key="1">
    <source>
        <dbReference type="EMBL" id="TDO47121.1"/>
    </source>
</evidence>
<gene>
    <name evidence="1" type="ORF">EV643_10911</name>
</gene>
<sequence>MVVMWHQGAPGHGLHDRQVVRFGESERFAGSAGIARASAENEQRSLCGSQYGGRGCERVAVRARPVHDVKPVLEHRDREVVLLGLHVLRQRQDDGTRVSRIGEDAGDLRQGGHELLRAGDPVEVPRHRAERVVDRGGRVAEVLDLLQDGIRCAACEGVAWQ</sequence>
<comment type="caution">
    <text evidence="1">The sequence shown here is derived from an EMBL/GenBank/DDBJ whole genome shotgun (WGS) entry which is preliminary data.</text>
</comment>
<protein>
    <submittedName>
        <fullName evidence="1">Uncharacterized protein</fullName>
    </submittedName>
</protein>
<evidence type="ECO:0000313" key="2">
    <source>
        <dbReference type="Proteomes" id="UP000295388"/>
    </source>
</evidence>
<keyword evidence="2" id="KW-1185">Reference proteome</keyword>
<organism evidence="1 2">
    <name type="scientific">Kribbella caucasensis</name>
    <dbReference type="NCBI Taxonomy" id="2512215"/>
    <lineage>
        <taxon>Bacteria</taxon>
        <taxon>Bacillati</taxon>
        <taxon>Actinomycetota</taxon>
        <taxon>Actinomycetes</taxon>
        <taxon>Propionibacteriales</taxon>
        <taxon>Kribbellaceae</taxon>
        <taxon>Kribbella</taxon>
    </lineage>
</organism>
<name>A0A4R6KB24_9ACTN</name>
<dbReference type="AlphaFoldDB" id="A0A4R6KB24"/>
<dbReference type="Proteomes" id="UP000295388">
    <property type="component" value="Unassembled WGS sequence"/>
</dbReference>
<dbReference type="EMBL" id="SNWQ01000009">
    <property type="protein sequence ID" value="TDO47121.1"/>
    <property type="molecule type" value="Genomic_DNA"/>
</dbReference>